<dbReference type="SUPFAM" id="SSF49562">
    <property type="entry name" value="C2 domain (Calcium/lipid-binding domain, CaLB)"/>
    <property type="match status" value="2"/>
</dbReference>
<feature type="domain" description="C2" evidence="2">
    <location>
        <begin position="172"/>
        <end position="303"/>
    </location>
</feature>
<evidence type="ECO:0000256" key="1">
    <source>
        <dbReference type="SAM" id="MobiDB-lite"/>
    </source>
</evidence>
<evidence type="ECO:0000313" key="4">
    <source>
        <dbReference type="Proteomes" id="UP000827092"/>
    </source>
</evidence>
<dbReference type="EMBL" id="JAFNEN010000187">
    <property type="protein sequence ID" value="KAG8190296.1"/>
    <property type="molecule type" value="Genomic_DNA"/>
</dbReference>
<dbReference type="AlphaFoldDB" id="A0AAV6V125"/>
<dbReference type="GO" id="GO:0005509">
    <property type="term" value="F:calcium ion binding"/>
    <property type="evidence" value="ECO:0007669"/>
    <property type="project" value="TreeGrafter"/>
</dbReference>
<dbReference type="GO" id="GO:0000149">
    <property type="term" value="F:SNARE binding"/>
    <property type="evidence" value="ECO:0007669"/>
    <property type="project" value="TreeGrafter"/>
</dbReference>
<feature type="region of interest" description="Disordered" evidence="1">
    <location>
        <begin position="63"/>
        <end position="92"/>
    </location>
</feature>
<dbReference type="GO" id="GO:0030276">
    <property type="term" value="F:clathrin binding"/>
    <property type="evidence" value="ECO:0007669"/>
    <property type="project" value="TreeGrafter"/>
</dbReference>
<name>A0AAV6V125_9ARAC</name>
<feature type="compositionally biased region" description="Low complexity" evidence="1">
    <location>
        <begin position="69"/>
        <end position="83"/>
    </location>
</feature>
<sequence length="464" mass="51731">MSVCRWFYCCCCCCLRNPTRDKGDGSPGHHALDDSSSLIQEAAAVEGQHPFYVPRRHSSFNTSTYNTVSRQPCRSQSDSCSSSGEDEVPEQRGRCWSTIPATTDVAAIVANGVKANSIHNFRPITSQDSSDSVKSHLVFDKHPLSEIKESDRDEGDNHVEDEEKTTIPSDEVHGYLSFATSYDDEEQKLSVFLDRATSLPKKSSSPDPQHYSTFVKLSLLITASSTSKKNFVLSRTARNTLSPVFREEHFFHTNRTKWKSSHQSALRLSLFESDRQGRHDAVGHVLLPLTQIGDRQEQHCLPLTPISTPVVKNISGQLLVSLFYSALQSRLSVHVIKARHLRLDPESHKRHIRPLNKGKESFDSFVKVTLMCGGQKVKTNRSLVATGDPVPSYNHKSDFVVPQTFLTESSLVVTVVAKGVLGRSIPIGRVTAGPYVETGNGIATHWGRMVQETRSVVQWRNLYL</sequence>
<comment type="caution">
    <text evidence="3">The sequence shown here is derived from an EMBL/GenBank/DDBJ whole genome shotgun (WGS) entry which is preliminary data.</text>
</comment>
<dbReference type="InterPro" id="IPR035892">
    <property type="entry name" value="C2_domain_sf"/>
</dbReference>
<proteinExistence type="predicted"/>
<gene>
    <name evidence="3" type="ORF">JTE90_012585</name>
</gene>
<dbReference type="GO" id="GO:0017156">
    <property type="term" value="P:calcium-ion regulated exocytosis"/>
    <property type="evidence" value="ECO:0007669"/>
    <property type="project" value="TreeGrafter"/>
</dbReference>
<dbReference type="Gene3D" id="2.60.40.150">
    <property type="entry name" value="C2 domain"/>
    <property type="match status" value="2"/>
</dbReference>
<dbReference type="Pfam" id="PF00168">
    <property type="entry name" value="C2"/>
    <property type="match status" value="2"/>
</dbReference>
<dbReference type="Proteomes" id="UP000827092">
    <property type="component" value="Unassembled WGS sequence"/>
</dbReference>
<dbReference type="InterPro" id="IPR000008">
    <property type="entry name" value="C2_dom"/>
</dbReference>
<dbReference type="PANTHER" id="PTHR10024">
    <property type="entry name" value="SYNAPTOTAGMIN"/>
    <property type="match status" value="1"/>
</dbReference>
<dbReference type="SMART" id="SM00239">
    <property type="entry name" value="C2"/>
    <property type="match status" value="2"/>
</dbReference>
<dbReference type="GO" id="GO:0001786">
    <property type="term" value="F:phosphatidylserine binding"/>
    <property type="evidence" value="ECO:0007669"/>
    <property type="project" value="TreeGrafter"/>
</dbReference>
<feature type="region of interest" description="Disordered" evidence="1">
    <location>
        <begin position="143"/>
        <end position="167"/>
    </location>
</feature>
<feature type="domain" description="C2" evidence="2">
    <location>
        <begin position="314"/>
        <end position="460"/>
    </location>
</feature>
<dbReference type="GO" id="GO:0005886">
    <property type="term" value="C:plasma membrane"/>
    <property type="evidence" value="ECO:0007669"/>
    <property type="project" value="TreeGrafter"/>
</dbReference>
<keyword evidence="4" id="KW-1185">Reference proteome</keyword>
<evidence type="ECO:0000259" key="2">
    <source>
        <dbReference type="PROSITE" id="PS50004"/>
    </source>
</evidence>
<evidence type="ECO:0000313" key="3">
    <source>
        <dbReference type="EMBL" id="KAG8190296.1"/>
    </source>
</evidence>
<organism evidence="3 4">
    <name type="scientific">Oedothorax gibbosus</name>
    <dbReference type="NCBI Taxonomy" id="931172"/>
    <lineage>
        <taxon>Eukaryota</taxon>
        <taxon>Metazoa</taxon>
        <taxon>Ecdysozoa</taxon>
        <taxon>Arthropoda</taxon>
        <taxon>Chelicerata</taxon>
        <taxon>Arachnida</taxon>
        <taxon>Araneae</taxon>
        <taxon>Araneomorphae</taxon>
        <taxon>Entelegynae</taxon>
        <taxon>Araneoidea</taxon>
        <taxon>Linyphiidae</taxon>
        <taxon>Erigoninae</taxon>
        <taxon>Oedothorax</taxon>
    </lineage>
</organism>
<protein>
    <recommendedName>
        <fullName evidence="2">C2 domain-containing protein</fullName>
    </recommendedName>
</protein>
<dbReference type="GO" id="GO:0070382">
    <property type="term" value="C:exocytic vesicle"/>
    <property type="evidence" value="ECO:0007669"/>
    <property type="project" value="TreeGrafter"/>
</dbReference>
<feature type="compositionally biased region" description="Basic and acidic residues" evidence="1">
    <location>
        <begin position="143"/>
        <end position="158"/>
    </location>
</feature>
<dbReference type="GO" id="GO:0005544">
    <property type="term" value="F:calcium-dependent phospholipid binding"/>
    <property type="evidence" value="ECO:0007669"/>
    <property type="project" value="TreeGrafter"/>
</dbReference>
<dbReference type="PROSITE" id="PS50004">
    <property type="entry name" value="C2"/>
    <property type="match status" value="2"/>
</dbReference>
<accession>A0AAV6V125</accession>
<reference evidence="3 4" key="1">
    <citation type="journal article" date="2022" name="Nat. Ecol. Evol.">
        <title>A masculinizing supergene underlies an exaggerated male reproductive morph in a spider.</title>
        <authorList>
            <person name="Hendrickx F."/>
            <person name="De Corte Z."/>
            <person name="Sonet G."/>
            <person name="Van Belleghem S.M."/>
            <person name="Kostlbacher S."/>
            <person name="Vangestel C."/>
        </authorList>
    </citation>
    <scope>NUCLEOTIDE SEQUENCE [LARGE SCALE GENOMIC DNA]</scope>
    <source>
        <strain evidence="3">W744_W776</strain>
    </source>
</reference>